<keyword evidence="1" id="KW-0812">Transmembrane</keyword>
<keyword evidence="3" id="KW-1185">Reference proteome</keyword>
<feature type="non-terminal residue" evidence="2">
    <location>
        <position position="156"/>
    </location>
</feature>
<organism evidence="2 3">
    <name type="scientific">Acrasis kona</name>
    <dbReference type="NCBI Taxonomy" id="1008807"/>
    <lineage>
        <taxon>Eukaryota</taxon>
        <taxon>Discoba</taxon>
        <taxon>Heterolobosea</taxon>
        <taxon>Tetramitia</taxon>
        <taxon>Eutetramitia</taxon>
        <taxon>Acrasidae</taxon>
        <taxon>Acrasis</taxon>
    </lineage>
</organism>
<proteinExistence type="predicted"/>
<keyword evidence="1" id="KW-1133">Transmembrane helix</keyword>
<accession>A0AAW2YYB9</accession>
<protein>
    <submittedName>
        <fullName evidence="2">Uncharacterized protein</fullName>
    </submittedName>
</protein>
<gene>
    <name evidence="2" type="ORF">AKO1_013384</name>
</gene>
<evidence type="ECO:0000313" key="2">
    <source>
        <dbReference type="EMBL" id="KAL0482165.1"/>
    </source>
</evidence>
<name>A0AAW2YYB9_9EUKA</name>
<dbReference type="EMBL" id="JAOPGA020000821">
    <property type="protein sequence ID" value="KAL0482165.1"/>
    <property type="molecule type" value="Genomic_DNA"/>
</dbReference>
<dbReference type="AlphaFoldDB" id="A0AAW2YYB9"/>
<evidence type="ECO:0000313" key="3">
    <source>
        <dbReference type="Proteomes" id="UP001431209"/>
    </source>
</evidence>
<reference evidence="2 3" key="1">
    <citation type="submission" date="2024-03" db="EMBL/GenBank/DDBJ databases">
        <title>The Acrasis kona genome and developmental transcriptomes reveal deep origins of eukaryotic multicellular pathways.</title>
        <authorList>
            <person name="Sheikh S."/>
            <person name="Fu C.-J."/>
            <person name="Brown M.W."/>
            <person name="Baldauf S.L."/>
        </authorList>
    </citation>
    <scope>NUCLEOTIDE SEQUENCE [LARGE SCALE GENOMIC DNA]</scope>
    <source>
        <strain evidence="2 3">ATCC MYA-3509</strain>
    </source>
</reference>
<feature type="transmembrane region" description="Helical" evidence="1">
    <location>
        <begin position="112"/>
        <end position="139"/>
    </location>
</feature>
<keyword evidence="1" id="KW-0472">Membrane</keyword>
<sequence>MIVRPNSYNKAWSLQSTLTSIDDSSVTCASEVNLLDSFFPEDFFNNKYYMVISQSSTNTTTKSRALQQDGSSNSQSSVLLYSMVLDCQDGKCPNGTKPTLAGSTLSQDLETWSMVFVLAGAGAIILATAMISAIIIAVVMCRRSSKPKQQVEFDPI</sequence>
<evidence type="ECO:0000256" key="1">
    <source>
        <dbReference type="SAM" id="Phobius"/>
    </source>
</evidence>
<dbReference type="Proteomes" id="UP001431209">
    <property type="component" value="Unassembled WGS sequence"/>
</dbReference>
<comment type="caution">
    <text evidence="2">The sequence shown here is derived from an EMBL/GenBank/DDBJ whole genome shotgun (WGS) entry which is preliminary data.</text>
</comment>